<evidence type="ECO:0000313" key="8">
    <source>
        <dbReference type="EMBL" id="KAL3797183.1"/>
    </source>
</evidence>
<dbReference type="EMBL" id="JALLAZ020000358">
    <property type="protein sequence ID" value="KAL3797183.1"/>
    <property type="molecule type" value="Genomic_DNA"/>
</dbReference>
<dbReference type="PROSITE" id="PS50113">
    <property type="entry name" value="PAC"/>
    <property type="match status" value="1"/>
</dbReference>
<feature type="domain" description="PAC" evidence="6">
    <location>
        <begin position="359"/>
        <end position="413"/>
    </location>
</feature>
<evidence type="ECO:0000256" key="3">
    <source>
        <dbReference type="ARBA" id="ARBA00022991"/>
    </source>
</evidence>
<dbReference type="SUPFAM" id="SSF55785">
    <property type="entry name" value="PYP-like sensor domain (PAS domain)"/>
    <property type="match status" value="1"/>
</dbReference>
<sequence length="434" mass="45803">MSENPNVNNIRPPQFIAAGVPGVSVPTSTAVQARGTPSTLNLDDIFGDCFFTPEGEAIFLSENPELQQQIQQQQQVHQQLSQVSFLASGEAAPSQNASRPTGGAGFAPVPQAGGIVTTGLHQPKASATVMGNLSGNSAPPAAPFGQAPQRPHHLQYAYVQTGGAQAPGITGGSALAGGAKRGRGGAASIGGPKPESNNKADRRERNREHAKRSRIRKKFLLESLQQSVSLLKEENEKLKSAIRSHLGDKEADALLSKQALADAAGAGGGLIASSVADANKVLDDPDFSFIKALQTAQQNFVVTDPSLPDNPIVYATQGFLNLTGYTLDQVLGRNCRFLQGPETDPKAVEKIRNAIEEGSDMSVCLLNYRVDGTTFWNQFFIAALRDAGGDITNYVGVQCKVSDQYAASVCKKQEEADAAAALDAIDGSDYNEES</sequence>
<comment type="caution">
    <text evidence="8">The sequence shown here is derived from an EMBL/GenBank/DDBJ whole genome shotgun (WGS) entry which is preliminary data.</text>
</comment>
<feature type="domain" description="BZIP" evidence="7">
    <location>
        <begin position="196"/>
        <end position="242"/>
    </location>
</feature>
<organism evidence="8 9">
    <name type="scientific">Stephanodiscus triporus</name>
    <dbReference type="NCBI Taxonomy" id="2934178"/>
    <lineage>
        <taxon>Eukaryota</taxon>
        <taxon>Sar</taxon>
        <taxon>Stramenopiles</taxon>
        <taxon>Ochrophyta</taxon>
        <taxon>Bacillariophyta</taxon>
        <taxon>Coscinodiscophyceae</taxon>
        <taxon>Thalassiosirophycidae</taxon>
        <taxon>Stephanodiscales</taxon>
        <taxon>Stephanodiscaceae</taxon>
        <taxon>Stephanodiscus</taxon>
    </lineage>
</organism>
<evidence type="ECO:0000313" key="9">
    <source>
        <dbReference type="Proteomes" id="UP001530315"/>
    </source>
</evidence>
<dbReference type="InterPro" id="IPR001610">
    <property type="entry name" value="PAC"/>
</dbReference>
<protein>
    <recommendedName>
        <fullName evidence="10">LOV domain-containing protein</fullName>
    </recommendedName>
</protein>
<feature type="region of interest" description="Disordered" evidence="4">
    <location>
        <begin position="90"/>
        <end position="110"/>
    </location>
</feature>
<dbReference type="Pfam" id="PF13426">
    <property type="entry name" value="PAS_9"/>
    <property type="match status" value="1"/>
</dbReference>
<dbReference type="InterPro" id="IPR000700">
    <property type="entry name" value="PAS-assoc_C"/>
</dbReference>
<dbReference type="PROSITE" id="PS50217">
    <property type="entry name" value="BZIP"/>
    <property type="match status" value="1"/>
</dbReference>
<evidence type="ECO:0000259" key="7">
    <source>
        <dbReference type="PROSITE" id="PS50217"/>
    </source>
</evidence>
<dbReference type="SMART" id="SM00086">
    <property type="entry name" value="PAC"/>
    <property type="match status" value="1"/>
</dbReference>
<dbReference type="Gene3D" id="1.20.5.170">
    <property type="match status" value="1"/>
</dbReference>
<dbReference type="PANTHER" id="PTHR47429">
    <property type="entry name" value="PROTEIN TWIN LOV 1"/>
    <property type="match status" value="1"/>
</dbReference>
<evidence type="ECO:0000259" key="6">
    <source>
        <dbReference type="PROSITE" id="PS50113"/>
    </source>
</evidence>
<evidence type="ECO:0000256" key="4">
    <source>
        <dbReference type="SAM" id="MobiDB-lite"/>
    </source>
</evidence>
<evidence type="ECO:0000256" key="1">
    <source>
        <dbReference type="ARBA" id="ARBA00022630"/>
    </source>
</evidence>
<gene>
    <name evidence="8" type="ORF">ACHAW5_006045</name>
</gene>
<feature type="region of interest" description="Disordered" evidence="4">
    <location>
        <begin position="169"/>
        <end position="213"/>
    </location>
</feature>
<dbReference type="InterPro" id="IPR046347">
    <property type="entry name" value="bZIP_sf"/>
</dbReference>
<dbReference type="AlphaFoldDB" id="A0ABD3QA15"/>
<accession>A0ABD3QA15</accession>
<dbReference type="NCBIfam" id="TIGR00229">
    <property type="entry name" value="sensory_box"/>
    <property type="match status" value="1"/>
</dbReference>
<dbReference type="PROSITE" id="PS50112">
    <property type="entry name" value="PAS"/>
    <property type="match status" value="1"/>
</dbReference>
<keyword evidence="1" id="KW-0285">Flavoprotein</keyword>
<dbReference type="CDD" id="cd00130">
    <property type="entry name" value="PAS"/>
    <property type="match status" value="1"/>
</dbReference>
<evidence type="ECO:0000259" key="5">
    <source>
        <dbReference type="PROSITE" id="PS50112"/>
    </source>
</evidence>
<dbReference type="CDD" id="cd14809">
    <property type="entry name" value="bZIP_AUREO-like"/>
    <property type="match status" value="1"/>
</dbReference>
<feature type="domain" description="PAS" evidence="5">
    <location>
        <begin position="291"/>
        <end position="358"/>
    </location>
</feature>
<reference evidence="8 9" key="1">
    <citation type="submission" date="2024-10" db="EMBL/GenBank/DDBJ databases">
        <title>Updated reference genomes for cyclostephanoid diatoms.</title>
        <authorList>
            <person name="Roberts W.R."/>
            <person name="Alverson A.J."/>
        </authorList>
    </citation>
    <scope>NUCLEOTIDE SEQUENCE [LARGE SCALE GENOMIC DNA]</scope>
    <source>
        <strain evidence="8 9">AJA276-08</strain>
    </source>
</reference>
<keyword evidence="3" id="KW-0157">Chromophore</keyword>
<dbReference type="SUPFAM" id="SSF57959">
    <property type="entry name" value="Leucine zipper domain"/>
    <property type="match status" value="1"/>
</dbReference>
<feature type="region of interest" description="Disordered" evidence="4">
    <location>
        <begin position="128"/>
        <end position="148"/>
    </location>
</feature>
<evidence type="ECO:0008006" key="10">
    <source>
        <dbReference type="Google" id="ProtNLM"/>
    </source>
</evidence>
<dbReference type="InterPro" id="IPR000014">
    <property type="entry name" value="PAS"/>
</dbReference>
<proteinExistence type="predicted"/>
<feature type="compositionally biased region" description="Basic and acidic residues" evidence="4">
    <location>
        <begin position="196"/>
        <end position="207"/>
    </location>
</feature>
<dbReference type="InterPro" id="IPR035965">
    <property type="entry name" value="PAS-like_dom_sf"/>
</dbReference>
<dbReference type="PANTHER" id="PTHR47429:SF2">
    <property type="entry name" value="PROTEIN TWIN LOV 1"/>
    <property type="match status" value="1"/>
</dbReference>
<dbReference type="Gene3D" id="3.30.450.20">
    <property type="entry name" value="PAS domain"/>
    <property type="match status" value="1"/>
</dbReference>
<evidence type="ECO:0000256" key="2">
    <source>
        <dbReference type="ARBA" id="ARBA00022643"/>
    </source>
</evidence>
<dbReference type="InterPro" id="IPR004827">
    <property type="entry name" value="bZIP"/>
</dbReference>
<dbReference type="FunFam" id="3.30.450.20:FF:000135">
    <property type="entry name" value="Ptaureo1a lov2 domain"/>
    <property type="match status" value="1"/>
</dbReference>
<name>A0ABD3QA15_9STRA</name>
<keyword evidence="9" id="KW-1185">Reference proteome</keyword>
<dbReference type="Proteomes" id="UP001530315">
    <property type="component" value="Unassembled WGS sequence"/>
</dbReference>
<dbReference type="Pfam" id="PF00170">
    <property type="entry name" value="bZIP_1"/>
    <property type="match status" value="1"/>
</dbReference>
<keyword evidence="2" id="KW-0288">FMN</keyword>